<evidence type="ECO:0000313" key="7">
    <source>
        <dbReference type="Proteomes" id="UP000538931"/>
    </source>
</evidence>
<evidence type="ECO:0000256" key="1">
    <source>
        <dbReference type="ARBA" id="ARBA00001946"/>
    </source>
</evidence>
<proteinExistence type="predicted"/>
<keyword evidence="2" id="KW-0479">Metal-binding</keyword>
<dbReference type="SUPFAM" id="SSF88713">
    <property type="entry name" value="Glycoside hydrolase/deacetylase"/>
    <property type="match status" value="1"/>
</dbReference>
<protein>
    <submittedName>
        <fullName evidence="6">ChbG/HpnK family deacetylase</fullName>
    </submittedName>
</protein>
<dbReference type="PANTHER" id="PTHR31609">
    <property type="entry name" value="YDJC DEACETYLASE FAMILY MEMBER"/>
    <property type="match status" value="1"/>
</dbReference>
<dbReference type="PANTHER" id="PTHR31609:SF1">
    <property type="entry name" value="CARBOHYDRATE DEACETYLASE"/>
    <property type="match status" value="1"/>
</dbReference>
<evidence type="ECO:0000256" key="3">
    <source>
        <dbReference type="ARBA" id="ARBA00022801"/>
    </source>
</evidence>
<comment type="cofactor">
    <cofactor evidence="1">
        <name>Mg(2+)</name>
        <dbReference type="ChEBI" id="CHEBI:18420"/>
    </cofactor>
</comment>
<gene>
    <name evidence="6" type="ORF">H1S06_14885</name>
</gene>
<comment type="caution">
    <text evidence="6">The sequence shown here is derived from an EMBL/GenBank/DDBJ whole genome shotgun (WGS) entry which is preliminary data.</text>
</comment>
<evidence type="ECO:0000313" key="6">
    <source>
        <dbReference type="EMBL" id="MBA4503641.1"/>
    </source>
</evidence>
<dbReference type="AlphaFoldDB" id="A0A7W1X0L9"/>
<dbReference type="InterPro" id="IPR006879">
    <property type="entry name" value="YdjC-like"/>
</dbReference>
<dbReference type="GO" id="GO:0005975">
    <property type="term" value="P:carbohydrate metabolic process"/>
    <property type="evidence" value="ECO:0007669"/>
    <property type="project" value="InterPro"/>
</dbReference>
<dbReference type="Pfam" id="PF04794">
    <property type="entry name" value="YdjC"/>
    <property type="match status" value="1"/>
</dbReference>
<keyword evidence="5" id="KW-0119">Carbohydrate metabolism</keyword>
<evidence type="ECO:0000256" key="2">
    <source>
        <dbReference type="ARBA" id="ARBA00022723"/>
    </source>
</evidence>
<dbReference type="EMBL" id="JACEMT010000055">
    <property type="protein sequence ID" value="MBA4503641.1"/>
    <property type="molecule type" value="Genomic_DNA"/>
</dbReference>
<dbReference type="GO" id="GO:0016787">
    <property type="term" value="F:hydrolase activity"/>
    <property type="evidence" value="ECO:0007669"/>
    <property type="project" value="UniProtKB-KW"/>
</dbReference>
<accession>A0A7W1X0L9</accession>
<dbReference type="GO" id="GO:0046872">
    <property type="term" value="F:metal ion binding"/>
    <property type="evidence" value="ECO:0007669"/>
    <property type="project" value="UniProtKB-KW"/>
</dbReference>
<dbReference type="Proteomes" id="UP000538931">
    <property type="component" value="Unassembled WGS sequence"/>
</dbReference>
<keyword evidence="7" id="KW-1185">Reference proteome</keyword>
<dbReference type="RefSeq" id="WP_181741616.1">
    <property type="nucleotide sequence ID" value="NZ_JACEMT010000055.1"/>
</dbReference>
<evidence type="ECO:0000256" key="5">
    <source>
        <dbReference type="ARBA" id="ARBA00023277"/>
    </source>
</evidence>
<evidence type="ECO:0000256" key="4">
    <source>
        <dbReference type="ARBA" id="ARBA00022842"/>
    </source>
</evidence>
<reference evidence="6 7" key="1">
    <citation type="submission" date="2020-07" db="EMBL/GenBank/DDBJ databases">
        <title>Bacterium isolated from marien macroalgae.</title>
        <authorList>
            <person name="Zhu K."/>
            <person name="Lu D."/>
            <person name="Du Z."/>
        </authorList>
    </citation>
    <scope>NUCLEOTIDE SEQUENCE [LARGE SCALE GENOMIC DNA]</scope>
    <source>
        <strain evidence="6 7">3-1745</strain>
    </source>
</reference>
<keyword evidence="3" id="KW-0378">Hydrolase</keyword>
<keyword evidence="4" id="KW-0460">Magnesium</keyword>
<dbReference type="CDD" id="cd10807">
    <property type="entry name" value="YdjC_like_3"/>
    <property type="match status" value="1"/>
</dbReference>
<sequence>MNRSLVLCADDFGLSDDINRAILELVRQGRLSATSCMSLMPAWTADAAAQLRELETQAALGVHFNLTEGEQAIPLGKLMQLSLCGRIDTNRVQSSLEQQLDRFEHLAGRTPDFVDGHQHIQMFPGIRRIVLTTLVRRYGADHPWLRVSTPALQGHDARFKALVLRLMGTGFNAQRHRYGVRGNRDFAGMYSLRPDAGFDRMMRHWLDTLPDGALIMCHPGYASSHSALARARDAERAWLAGPRFAAALRDSGRLLVKQPRLD</sequence>
<dbReference type="Gene3D" id="3.20.20.370">
    <property type="entry name" value="Glycoside hydrolase/deacetylase"/>
    <property type="match status" value="1"/>
</dbReference>
<dbReference type="InterPro" id="IPR011330">
    <property type="entry name" value="Glyco_hydro/deAcase_b/a-brl"/>
</dbReference>
<dbReference type="GO" id="GO:0019213">
    <property type="term" value="F:deacetylase activity"/>
    <property type="evidence" value="ECO:0007669"/>
    <property type="project" value="TreeGrafter"/>
</dbReference>
<organism evidence="6 7">
    <name type="scientific">Marinobacterium marinum</name>
    <dbReference type="NCBI Taxonomy" id="2756129"/>
    <lineage>
        <taxon>Bacteria</taxon>
        <taxon>Pseudomonadati</taxon>
        <taxon>Pseudomonadota</taxon>
        <taxon>Gammaproteobacteria</taxon>
        <taxon>Oceanospirillales</taxon>
        <taxon>Oceanospirillaceae</taxon>
        <taxon>Marinobacterium</taxon>
    </lineage>
</organism>
<name>A0A7W1X0L9_9GAMM</name>